<dbReference type="FunFam" id="3.30.70.100:FF:000001">
    <property type="entry name" value="ATPase copper transporting beta"/>
    <property type="match status" value="1"/>
</dbReference>
<dbReference type="InterPro" id="IPR006121">
    <property type="entry name" value="HMA_dom"/>
</dbReference>
<feature type="chain" id="PRO_5003550170" description="HMA domain-containing protein" evidence="3">
    <location>
        <begin position="17"/>
        <end position="131"/>
    </location>
</feature>
<dbReference type="PANTHER" id="PTHR46594">
    <property type="entry name" value="P-TYPE CATION-TRANSPORTING ATPASE"/>
    <property type="match status" value="1"/>
</dbReference>
<dbReference type="InterPro" id="IPR036163">
    <property type="entry name" value="HMA_dom_sf"/>
</dbReference>
<dbReference type="AlphaFoldDB" id="H1HMV4"/>
<evidence type="ECO:0000259" key="4">
    <source>
        <dbReference type="PROSITE" id="PS50846"/>
    </source>
</evidence>
<dbReference type="Proteomes" id="UP000003167">
    <property type="component" value="Unassembled WGS sequence"/>
</dbReference>
<keyword evidence="1" id="KW-0479">Metal-binding</keyword>
<feature type="region of interest" description="Disordered" evidence="2">
    <location>
        <begin position="87"/>
        <end position="131"/>
    </location>
</feature>
<name>H1HMV4_9BACT</name>
<organism evidence="5 6">
    <name type="scientific">Segatella maculosa OT 289</name>
    <dbReference type="NCBI Taxonomy" id="999422"/>
    <lineage>
        <taxon>Bacteria</taxon>
        <taxon>Pseudomonadati</taxon>
        <taxon>Bacteroidota</taxon>
        <taxon>Bacteroidia</taxon>
        <taxon>Bacteroidales</taxon>
        <taxon>Prevotellaceae</taxon>
        <taxon>Segatella</taxon>
    </lineage>
</organism>
<dbReference type="Pfam" id="PF00403">
    <property type="entry name" value="HMA"/>
    <property type="match status" value="1"/>
</dbReference>
<dbReference type="Gene3D" id="3.30.70.100">
    <property type="match status" value="1"/>
</dbReference>
<protein>
    <recommendedName>
        <fullName evidence="4">HMA domain-containing protein</fullName>
    </recommendedName>
</protein>
<dbReference type="SUPFAM" id="SSF55008">
    <property type="entry name" value="HMA, heavy metal-associated domain"/>
    <property type="match status" value="1"/>
</dbReference>
<feature type="signal peptide" evidence="3">
    <location>
        <begin position="1"/>
        <end position="16"/>
    </location>
</feature>
<dbReference type="PROSITE" id="PS01047">
    <property type="entry name" value="HMA_1"/>
    <property type="match status" value="1"/>
</dbReference>
<dbReference type="EMBL" id="AGEK01000027">
    <property type="protein sequence ID" value="EHO70291.1"/>
    <property type="molecule type" value="Genomic_DNA"/>
</dbReference>
<evidence type="ECO:0000256" key="2">
    <source>
        <dbReference type="SAM" id="MobiDB-lite"/>
    </source>
</evidence>
<comment type="caution">
    <text evidence="5">The sequence shown here is derived from an EMBL/GenBank/DDBJ whole genome shotgun (WGS) entry which is preliminary data.</text>
</comment>
<keyword evidence="3" id="KW-0732">Signal</keyword>
<keyword evidence="6" id="KW-1185">Reference proteome</keyword>
<evidence type="ECO:0000313" key="6">
    <source>
        <dbReference type="Proteomes" id="UP000003167"/>
    </source>
</evidence>
<dbReference type="HOGENOM" id="CLU_1925653_0_0_10"/>
<evidence type="ECO:0000313" key="5">
    <source>
        <dbReference type="EMBL" id="EHO70291.1"/>
    </source>
</evidence>
<reference evidence="5 6" key="1">
    <citation type="submission" date="2011-12" db="EMBL/GenBank/DDBJ databases">
        <title>The Genome Sequence of Prevotella maculosa OT 289.</title>
        <authorList>
            <consortium name="The Broad Institute Genome Sequencing Platform"/>
            <person name="Earl A."/>
            <person name="Ward D."/>
            <person name="Feldgarden M."/>
            <person name="Gevers D."/>
            <person name="Izard J."/>
            <person name="Blanton J.M."/>
            <person name="Mathney J."/>
            <person name="Tanner A.C."/>
            <person name="Dewhirst F.E."/>
            <person name="Young S.K."/>
            <person name="Zeng Q."/>
            <person name="Gargeya S."/>
            <person name="Fitzgerald M."/>
            <person name="Haas B."/>
            <person name="Abouelleil A."/>
            <person name="Alvarado L."/>
            <person name="Arachchi H.M."/>
            <person name="Berlin A."/>
            <person name="Chapman S.B."/>
            <person name="Gearin G."/>
            <person name="Goldberg J."/>
            <person name="Griggs A."/>
            <person name="Gujja S."/>
            <person name="Hansen M."/>
            <person name="Heiman D."/>
            <person name="Howarth C."/>
            <person name="Larimer J."/>
            <person name="Lui A."/>
            <person name="MacDonald P.J.P."/>
            <person name="McCowen C."/>
            <person name="Montmayeur A."/>
            <person name="Murphy C."/>
            <person name="Neiman D."/>
            <person name="Pearson M."/>
            <person name="Priest M."/>
            <person name="Roberts A."/>
            <person name="Saif S."/>
            <person name="Shea T."/>
            <person name="Sisk P."/>
            <person name="Stolte C."/>
            <person name="Sykes S."/>
            <person name="Wortman J."/>
            <person name="Nusbaum C."/>
            <person name="Birren B."/>
        </authorList>
    </citation>
    <scope>NUCLEOTIDE SEQUENCE [LARGE SCALE GENOMIC DNA]</scope>
    <source>
        <strain evidence="5 6">OT 289</strain>
    </source>
</reference>
<dbReference type="GO" id="GO:0046872">
    <property type="term" value="F:metal ion binding"/>
    <property type="evidence" value="ECO:0007669"/>
    <property type="project" value="UniProtKB-KW"/>
</dbReference>
<dbReference type="STRING" id="999422.HMPREF9944_01498"/>
<evidence type="ECO:0000256" key="3">
    <source>
        <dbReference type="SAM" id="SignalP"/>
    </source>
</evidence>
<dbReference type="PANTHER" id="PTHR46594:SF4">
    <property type="entry name" value="P-TYPE CATION-TRANSPORTING ATPASE"/>
    <property type="match status" value="1"/>
</dbReference>
<dbReference type="InterPro" id="IPR017969">
    <property type="entry name" value="Heavy-metal-associated_CS"/>
</dbReference>
<sequence length="131" mass="14302">MVMMLFACLFTTSIWADNVRFEISNMHCQNCANRVEKALKANKAVGEVKVDLACKAVNVSYDAAKTNVEALQKALTEAKFEAKVAAPCDQKGDCKHKGKAPEHRCSTKTKQQKAGEHKCGGEGCGHDKETK</sequence>
<evidence type="ECO:0000256" key="1">
    <source>
        <dbReference type="ARBA" id="ARBA00022723"/>
    </source>
</evidence>
<feature type="domain" description="HMA" evidence="4">
    <location>
        <begin position="17"/>
        <end position="83"/>
    </location>
</feature>
<gene>
    <name evidence="5" type="ORF">HMPREF9944_01498</name>
</gene>
<dbReference type="PROSITE" id="PS50846">
    <property type="entry name" value="HMA_2"/>
    <property type="match status" value="1"/>
</dbReference>
<proteinExistence type="predicted"/>
<feature type="compositionally biased region" description="Basic and acidic residues" evidence="2">
    <location>
        <begin position="90"/>
        <end position="105"/>
    </location>
</feature>
<dbReference type="PATRIC" id="fig|999422.3.peg.1573"/>
<feature type="compositionally biased region" description="Basic and acidic residues" evidence="2">
    <location>
        <begin position="113"/>
        <end position="131"/>
    </location>
</feature>
<accession>H1HMV4</accession>
<dbReference type="CDD" id="cd00371">
    <property type="entry name" value="HMA"/>
    <property type="match status" value="1"/>
</dbReference>